<keyword evidence="2" id="KW-1185">Reference proteome</keyword>
<evidence type="ECO:0000313" key="2">
    <source>
        <dbReference type="Proteomes" id="UP001142055"/>
    </source>
</evidence>
<reference evidence="1" key="1">
    <citation type="submission" date="2022-12" db="EMBL/GenBank/DDBJ databases">
        <title>Genome assemblies of Blomia tropicalis.</title>
        <authorList>
            <person name="Cui Y."/>
        </authorList>
    </citation>
    <scope>NUCLEOTIDE SEQUENCE</scope>
    <source>
        <tissue evidence="1">Adult mites</tissue>
    </source>
</reference>
<evidence type="ECO:0000313" key="1">
    <source>
        <dbReference type="EMBL" id="KAJ6224049.1"/>
    </source>
</evidence>
<sequence>MSTTQTNDQMISLNLFTDILMELSTKDREGRSMYNPRHKLRFVNQSIIPYEDIELSLIEYLKSNLTVEQFQSVELRLADLVDECRICELLYELIEHSETTMDRHVALFDEMLELIFKIRDMEYDGSSFKEMAIDKCALLIYDSFAVLRSMRKKLMEISRTYHVPYFYDTSEGSIRLRSSVLTTYKNICTVIDDFSILNETLWYVRHYNYFSNGIIQ</sequence>
<name>A0A9Q0RRQ1_BLOTA</name>
<dbReference type="EMBL" id="JAPWDV010000001">
    <property type="protein sequence ID" value="KAJ6224049.1"/>
    <property type="molecule type" value="Genomic_DNA"/>
</dbReference>
<dbReference type="Proteomes" id="UP001142055">
    <property type="component" value="Chromosome 1"/>
</dbReference>
<proteinExistence type="predicted"/>
<organism evidence="1 2">
    <name type="scientific">Blomia tropicalis</name>
    <name type="common">Mite</name>
    <dbReference type="NCBI Taxonomy" id="40697"/>
    <lineage>
        <taxon>Eukaryota</taxon>
        <taxon>Metazoa</taxon>
        <taxon>Ecdysozoa</taxon>
        <taxon>Arthropoda</taxon>
        <taxon>Chelicerata</taxon>
        <taxon>Arachnida</taxon>
        <taxon>Acari</taxon>
        <taxon>Acariformes</taxon>
        <taxon>Sarcoptiformes</taxon>
        <taxon>Astigmata</taxon>
        <taxon>Glycyphagoidea</taxon>
        <taxon>Echimyopodidae</taxon>
        <taxon>Blomia</taxon>
    </lineage>
</organism>
<accession>A0A9Q0RRQ1</accession>
<comment type="caution">
    <text evidence="1">The sequence shown here is derived from an EMBL/GenBank/DDBJ whole genome shotgun (WGS) entry which is preliminary data.</text>
</comment>
<dbReference type="AlphaFoldDB" id="A0A9Q0RRQ1"/>
<protein>
    <submittedName>
        <fullName evidence="1">Uncharacterized protein</fullName>
    </submittedName>
</protein>
<dbReference type="OMA" id="NIREHIK"/>
<gene>
    <name evidence="1" type="ORF">RDWZM_002594</name>
</gene>